<dbReference type="Proteomes" id="UP000006048">
    <property type="component" value="Chromosome"/>
</dbReference>
<evidence type="ECO:0000259" key="1">
    <source>
        <dbReference type="Pfam" id="PF01850"/>
    </source>
</evidence>
<protein>
    <submittedName>
        <fullName evidence="2">PilT protein domain protein</fullName>
    </submittedName>
</protein>
<dbReference type="KEGG" id="tpx:Turpa_1291"/>
<dbReference type="Pfam" id="PF01850">
    <property type="entry name" value="PIN"/>
    <property type="match status" value="1"/>
</dbReference>
<dbReference type="Gene3D" id="3.40.50.1010">
    <property type="entry name" value="5'-nuclease"/>
    <property type="match status" value="1"/>
</dbReference>
<sequence length="154" mass="17446">MRDSVFLDTNVLVYSFDNDPVKERISDGIIALALKAPVALISFQVLQEFCHLALRKFKGKFSAPELRDFCHTTLYPICKIYPSFELLDQALMIHGRHRISYFDSLIVSAAIEGRCKYLLTEDLNDGQVIEGVTVLNPFTDEKKLLAVLPGLQLR</sequence>
<reference evidence="2 3" key="1">
    <citation type="submission" date="2012-06" db="EMBL/GenBank/DDBJ databases">
        <title>The complete chromosome of genome of Turneriella parva DSM 21527.</title>
        <authorList>
            <consortium name="US DOE Joint Genome Institute (JGI-PGF)"/>
            <person name="Lucas S."/>
            <person name="Han J."/>
            <person name="Lapidus A."/>
            <person name="Bruce D."/>
            <person name="Goodwin L."/>
            <person name="Pitluck S."/>
            <person name="Peters L."/>
            <person name="Kyrpides N."/>
            <person name="Mavromatis K."/>
            <person name="Ivanova N."/>
            <person name="Mikhailova N."/>
            <person name="Chertkov O."/>
            <person name="Detter J.C."/>
            <person name="Tapia R."/>
            <person name="Han C."/>
            <person name="Land M."/>
            <person name="Hauser L."/>
            <person name="Markowitz V."/>
            <person name="Cheng J.-F."/>
            <person name="Hugenholtz P."/>
            <person name="Woyke T."/>
            <person name="Wu D."/>
            <person name="Gronow S."/>
            <person name="Wellnitz S."/>
            <person name="Brambilla E."/>
            <person name="Klenk H.-P."/>
            <person name="Eisen J.A."/>
        </authorList>
    </citation>
    <scope>NUCLEOTIDE SEQUENCE [LARGE SCALE GENOMIC DNA]</scope>
    <source>
        <strain evidence="3">ATCC BAA-1111 / DSM 21527 / NCTC 11395 / H</strain>
    </source>
</reference>
<feature type="domain" description="PIN" evidence="1">
    <location>
        <begin position="5"/>
        <end position="122"/>
    </location>
</feature>
<name>I4B3T2_TURPD</name>
<dbReference type="STRING" id="869212.Turpa_1291"/>
<accession>I4B3T2</accession>
<dbReference type="RefSeq" id="WP_014802455.1">
    <property type="nucleotide sequence ID" value="NC_018020.1"/>
</dbReference>
<dbReference type="OrthoDB" id="13900at2"/>
<dbReference type="AlphaFoldDB" id="I4B3T2"/>
<dbReference type="EMBL" id="CP002959">
    <property type="protein sequence ID" value="AFM11939.1"/>
    <property type="molecule type" value="Genomic_DNA"/>
</dbReference>
<dbReference type="InterPro" id="IPR029060">
    <property type="entry name" value="PIN-like_dom_sf"/>
</dbReference>
<dbReference type="HOGENOM" id="CLU_128080_0_0_12"/>
<gene>
    <name evidence="2" type="ordered locus">Turpa_1291</name>
</gene>
<dbReference type="InterPro" id="IPR002716">
    <property type="entry name" value="PIN_dom"/>
</dbReference>
<proteinExistence type="predicted"/>
<evidence type="ECO:0000313" key="2">
    <source>
        <dbReference type="EMBL" id="AFM11939.1"/>
    </source>
</evidence>
<organism evidence="2 3">
    <name type="scientific">Turneriella parva (strain ATCC BAA-1111 / DSM 21527 / NCTC 11395 / H)</name>
    <name type="common">Leptospira parva</name>
    <dbReference type="NCBI Taxonomy" id="869212"/>
    <lineage>
        <taxon>Bacteria</taxon>
        <taxon>Pseudomonadati</taxon>
        <taxon>Spirochaetota</taxon>
        <taxon>Spirochaetia</taxon>
        <taxon>Leptospirales</taxon>
        <taxon>Leptospiraceae</taxon>
        <taxon>Turneriella</taxon>
    </lineage>
</organism>
<dbReference type="SUPFAM" id="SSF88723">
    <property type="entry name" value="PIN domain-like"/>
    <property type="match status" value="1"/>
</dbReference>
<dbReference type="CDD" id="cd18692">
    <property type="entry name" value="PIN_VapC-like"/>
    <property type="match status" value="1"/>
</dbReference>
<keyword evidence="3" id="KW-1185">Reference proteome</keyword>
<evidence type="ECO:0000313" key="3">
    <source>
        <dbReference type="Proteomes" id="UP000006048"/>
    </source>
</evidence>